<dbReference type="SMART" id="SM01400">
    <property type="entry name" value="Pribosyltran_N"/>
    <property type="match status" value="1"/>
</dbReference>
<evidence type="ECO:0000256" key="5">
    <source>
        <dbReference type="ARBA" id="ARBA00022777"/>
    </source>
</evidence>
<keyword evidence="2 9" id="KW-0808">Transferase</keyword>
<keyword evidence="5" id="KW-0418">Kinase</keyword>
<keyword evidence="10" id="KW-1185">Reference proteome</keyword>
<organism evidence="9 10">
    <name type="scientific">Qipengyuania psychrotolerans</name>
    <dbReference type="NCBI Taxonomy" id="2867238"/>
    <lineage>
        <taxon>Bacteria</taxon>
        <taxon>Pseudomonadati</taxon>
        <taxon>Pseudomonadota</taxon>
        <taxon>Alphaproteobacteria</taxon>
        <taxon>Sphingomonadales</taxon>
        <taxon>Erythrobacteraceae</taxon>
        <taxon>Qipengyuania</taxon>
    </lineage>
</organism>
<sequence length="328" mass="35023">MHDAPVIFALNGSRELGKSIAIDLGIALSEHEERDFEHGEHKTRPLTEVGNRDVYVVHSLQGEEGASANDKLVRLLFFIGALKDAGARRVTAITPYLAYSRKDRRTKPRDPVNSRYTACLFEAVQTDRLVTIEVHNISAFENAFRTCRPEHVSLVRLFAEALVSDLSEGAVSVVSPDAGGNKRAELFRHELERSLGQPVGKAIMDKHRSAGVVSGETFAGGVAGSTSIILDDLISSGGTIVRACKAAREAGATSVIAVAAHAMFDADSLLFGPDGPDQIVVSDTVSLPVDLPPAAREKIGVIEVGPLIAAVVARLNSGEPVSELLPYD</sequence>
<dbReference type="PANTHER" id="PTHR10210:SF32">
    <property type="entry name" value="RIBOSE-PHOSPHATE PYROPHOSPHOKINASE 2"/>
    <property type="match status" value="1"/>
</dbReference>
<evidence type="ECO:0000256" key="1">
    <source>
        <dbReference type="ARBA" id="ARBA00013247"/>
    </source>
</evidence>
<comment type="catalytic activity">
    <reaction evidence="7">
        <text>D-ribose 5-phosphate + ATP = 5-phospho-alpha-D-ribose 1-diphosphate + AMP + H(+)</text>
        <dbReference type="Rhea" id="RHEA:15609"/>
        <dbReference type="ChEBI" id="CHEBI:15378"/>
        <dbReference type="ChEBI" id="CHEBI:30616"/>
        <dbReference type="ChEBI" id="CHEBI:58017"/>
        <dbReference type="ChEBI" id="CHEBI:78346"/>
        <dbReference type="ChEBI" id="CHEBI:456215"/>
        <dbReference type="EC" id="2.7.6.1"/>
    </reaction>
</comment>
<dbReference type="Gene3D" id="3.40.50.2020">
    <property type="match status" value="2"/>
</dbReference>
<proteinExistence type="predicted"/>
<keyword evidence="3" id="KW-0545">Nucleotide biosynthesis</keyword>
<evidence type="ECO:0000256" key="2">
    <source>
        <dbReference type="ARBA" id="ARBA00022679"/>
    </source>
</evidence>
<dbReference type="PANTHER" id="PTHR10210">
    <property type="entry name" value="RIBOSE-PHOSPHATE DIPHOSPHOKINASE FAMILY MEMBER"/>
    <property type="match status" value="1"/>
</dbReference>
<dbReference type="InterPro" id="IPR000836">
    <property type="entry name" value="PRTase_dom"/>
</dbReference>
<evidence type="ECO:0000313" key="9">
    <source>
        <dbReference type="EMBL" id="QZD87431.1"/>
    </source>
</evidence>
<dbReference type="CDD" id="cd06223">
    <property type="entry name" value="PRTases_typeI"/>
    <property type="match status" value="1"/>
</dbReference>
<dbReference type="InterPro" id="IPR029057">
    <property type="entry name" value="PRTase-like"/>
</dbReference>
<evidence type="ECO:0000256" key="6">
    <source>
        <dbReference type="ARBA" id="ARBA00022840"/>
    </source>
</evidence>
<dbReference type="SUPFAM" id="SSF53271">
    <property type="entry name" value="PRTase-like"/>
    <property type="match status" value="2"/>
</dbReference>
<dbReference type="GO" id="GO:0004749">
    <property type="term" value="F:ribose phosphate diphosphokinase activity"/>
    <property type="evidence" value="ECO:0007669"/>
    <property type="project" value="UniProtKB-EC"/>
</dbReference>
<name>A0ABX8ZEK2_9SPHN</name>
<dbReference type="Pfam" id="PF14572">
    <property type="entry name" value="Pribosyl_synth"/>
    <property type="match status" value="1"/>
</dbReference>
<dbReference type="NCBIfam" id="TIGR01251">
    <property type="entry name" value="ribP_PPkin"/>
    <property type="match status" value="1"/>
</dbReference>
<dbReference type="RefSeq" id="WP_221422969.1">
    <property type="nucleotide sequence ID" value="NZ_CP081297.1"/>
</dbReference>
<dbReference type="Proteomes" id="UP000824280">
    <property type="component" value="Chromosome"/>
</dbReference>
<gene>
    <name evidence="9" type="primary">prs</name>
    <name evidence="9" type="ORF">K3166_01585</name>
</gene>
<reference evidence="9 10" key="1">
    <citation type="submission" date="2021-08" db="EMBL/GenBank/DDBJ databases">
        <title>Comparative Genomics Analysis of the Genus Qipengyuania Reveals Extensive Genetic Diversity and Metabolic Versatility, Including the Description of Fifteen Novel Species.</title>
        <authorList>
            <person name="Liu Y."/>
        </authorList>
    </citation>
    <scope>NUCLEOTIDE SEQUENCE [LARGE SCALE GENOMIC DNA]</scope>
    <source>
        <strain evidence="9 10">1XM2-8</strain>
    </source>
</reference>
<keyword evidence="6" id="KW-0067">ATP-binding</keyword>
<evidence type="ECO:0000313" key="10">
    <source>
        <dbReference type="Proteomes" id="UP000824280"/>
    </source>
</evidence>
<protein>
    <recommendedName>
        <fullName evidence="1">ribose-phosphate diphosphokinase</fullName>
        <ecNumber evidence="1">2.7.6.1</ecNumber>
    </recommendedName>
</protein>
<accession>A0ABX8ZEK2</accession>
<dbReference type="InterPro" id="IPR029099">
    <property type="entry name" value="Pribosyltran_N"/>
</dbReference>
<evidence type="ECO:0000256" key="4">
    <source>
        <dbReference type="ARBA" id="ARBA00022741"/>
    </source>
</evidence>
<keyword evidence="4" id="KW-0547">Nucleotide-binding</keyword>
<evidence type="ECO:0000259" key="8">
    <source>
        <dbReference type="Pfam" id="PF13793"/>
    </source>
</evidence>
<feature type="domain" description="Ribose-phosphate pyrophosphokinase N-terminal" evidence="8">
    <location>
        <begin position="6"/>
        <end position="123"/>
    </location>
</feature>
<evidence type="ECO:0000256" key="7">
    <source>
        <dbReference type="ARBA" id="ARBA00049535"/>
    </source>
</evidence>
<evidence type="ECO:0000256" key="3">
    <source>
        <dbReference type="ARBA" id="ARBA00022727"/>
    </source>
</evidence>
<dbReference type="EMBL" id="CP081297">
    <property type="protein sequence ID" value="QZD87431.1"/>
    <property type="molecule type" value="Genomic_DNA"/>
</dbReference>
<dbReference type="Pfam" id="PF13793">
    <property type="entry name" value="Pribosyltran_N"/>
    <property type="match status" value="1"/>
</dbReference>
<dbReference type="EC" id="2.7.6.1" evidence="1"/>
<dbReference type="InterPro" id="IPR005946">
    <property type="entry name" value="Rib-P_diPkinase"/>
</dbReference>